<protein>
    <submittedName>
        <fullName evidence="2">DUF2975 domain-containing protein</fullName>
    </submittedName>
</protein>
<keyword evidence="1" id="KW-0472">Membrane</keyword>
<keyword evidence="1" id="KW-0812">Transmembrane</keyword>
<name>A0ABY5YC91_9FLAO</name>
<keyword evidence="1" id="KW-1133">Transmembrane helix</keyword>
<dbReference type="RefSeq" id="WP_260574971.1">
    <property type="nucleotide sequence ID" value="NZ_CP104205.1"/>
</dbReference>
<dbReference type="InterPro" id="IPR021354">
    <property type="entry name" value="DUF2975"/>
</dbReference>
<feature type="transmembrane region" description="Helical" evidence="1">
    <location>
        <begin position="20"/>
        <end position="45"/>
    </location>
</feature>
<feature type="transmembrane region" description="Helical" evidence="1">
    <location>
        <begin position="89"/>
        <end position="113"/>
    </location>
</feature>
<gene>
    <name evidence="2" type="ORF">NYZ99_09100</name>
</gene>
<evidence type="ECO:0000313" key="2">
    <source>
        <dbReference type="EMBL" id="UWX56334.1"/>
    </source>
</evidence>
<proteinExistence type="predicted"/>
<reference evidence="2" key="1">
    <citation type="submission" date="2022-09" db="EMBL/GenBank/DDBJ databases">
        <title>Maribacter litopenaei sp. nov., isolated from the intestinal tract of the Pacific White Shrimp, Litopenaeus vannamei.</title>
        <authorList>
            <person name="Kim S.Y."/>
            <person name="Hwang C.Y."/>
        </authorList>
    </citation>
    <scope>NUCLEOTIDE SEQUENCE</scope>
    <source>
        <strain evidence="2">HL-LV01</strain>
    </source>
</reference>
<organism evidence="2 3">
    <name type="scientific">Maribacter litopenaei</name>
    <dbReference type="NCBI Taxonomy" id="2976127"/>
    <lineage>
        <taxon>Bacteria</taxon>
        <taxon>Pseudomonadati</taxon>
        <taxon>Bacteroidota</taxon>
        <taxon>Flavobacteriia</taxon>
        <taxon>Flavobacteriales</taxon>
        <taxon>Flavobacteriaceae</taxon>
        <taxon>Maribacter</taxon>
    </lineage>
</organism>
<feature type="transmembrane region" description="Helical" evidence="1">
    <location>
        <begin position="65"/>
        <end position="83"/>
    </location>
</feature>
<dbReference type="Proteomes" id="UP001059209">
    <property type="component" value="Chromosome"/>
</dbReference>
<accession>A0ABY5YC91</accession>
<sequence length="128" mass="14735">MTEGRAQNLDMVDIYLDPFILYGYAASVVFFFALFKTIQLLENIIRSDWYTLNSEKILRSIKRSALLLAVLILMAGIYIKIFHHKDDDPAGFTALCIIAIFLSIVVATTARFFEKNLQNRMNIHSERN</sequence>
<evidence type="ECO:0000256" key="1">
    <source>
        <dbReference type="SAM" id="Phobius"/>
    </source>
</evidence>
<dbReference type="EMBL" id="CP104205">
    <property type="protein sequence ID" value="UWX56334.1"/>
    <property type="molecule type" value="Genomic_DNA"/>
</dbReference>
<evidence type="ECO:0000313" key="3">
    <source>
        <dbReference type="Proteomes" id="UP001059209"/>
    </source>
</evidence>
<keyword evidence="3" id="KW-1185">Reference proteome</keyword>
<dbReference type="Pfam" id="PF11188">
    <property type="entry name" value="DUF2975"/>
    <property type="match status" value="1"/>
</dbReference>